<reference evidence="2" key="1">
    <citation type="submission" date="2015-09" db="EMBL/GenBank/DDBJ databases">
        <title>De novo assembly of Pectinophora gossypiella (Pink Bollworm) gut transcriptome.</title>
        <authorList>
            <person name="Tassone E.E."/>
        </authorList>
    </citation>
    <scope>NUCLEOTIDE SEQUENCE</scope>
</reference>
<organism evidence="2">
    <name type="scientific">Pectinophora gossypiella</name>
    <name type="common">Cotton pink bollworm</name>
    <name type="synonym">Depressaria gossypiella</name>
    <dbReference type="NCBI Taxonomy" id="13191"/>
    <lineage>
        <taxon>Eukaryota</taxon>
        <taxon>Metazoa</taxon>
        <taxon>Ecdysozoa</taxon>
        <taxon>Arthropoda</taxon>
        <taxon>Hexapoda</taxon>
        <taxon>Insecta</taxon>
        <taxon>Pterygota</taxon>
        <taxon>Neoptera</taxon>
        <taxon>Endopterygota</taxon>
        <taxon>Lepidoptera</taxon>
        <taxon>Glossata</taxon>
        <taxon>Ditrysia</taxon>
        <taxon>Gelechioidea</taxon>
        <taxon>Gelechiidae</taxon>
        <taxon>Apatetrinae</taxon>
        <taxon>Pectinophora</taxon>
    </lineage>
</organism>
<name>A0A1E1WKM2_PECGO</name>
<evidence type="ECO:0000313" key="2">
    <source>
        <dbReference type="EMBL" id="JAT87570.1"/>
    </source>
</evidence>
<feature type="non-terminal residue" evidence="2">
    <location>
        <position position="152"/>
    </location>
</feature>
<dbReference type="AlphaFoldDB" id="A0A1E1WKM2"/>
<feature type="region of interest" description="Disordered" evidence="1">
    <location>
        <begin position="27"/>
        <end position="93"/>
    </location>
</feature>
<feature type="region of interest" description="Disordered" evidence="1">
    <location>
        <begin position="125"/>
        <end position="152"/>
    </location>
</feature>
<accession>A0A1E1WKM2</accession>
<feature type="compositionally biased region" description="Polar residues" evidence="1">
    <location>
        <begin position="32"/>
        <end position="43"/>
    </location>
</feature>
<feature type="compositionally biased region" description="Basic and acidic residues" evidence="1">
    <location>
        <begin position="70"/>
        <end position="82"/>
    </location>
</feature>
<dbReference type="EMBL" id="GDQN01003484">
    <property type="protein sequence ID" value="JAT87570.1"/>
    <property type="molecule type" value="Transcribed_RNA"/>
</dbReference>
<proteinExistence type="predicted"/>
<gene>
    <name evidence="2" type="ORF">g.5823</name>
</gene>
<sequence length="152" mass="16379">MEESKKTTIEMDSDPQEIVQDSQLIGAGDGLTKTNGNTSQTLFPDSPIYEPDEDIINVSDDGKNSLSSSSKDDQPSKRKLSDEPSEGSAKIQKLDLCGDEFTVSSQSLDDEVSKIIGTAKIKAEIAMPSTSRVHTPVKSTPKKKRSNSTETG</sequence>
<dbReference type="OrthoDB" id="129353at2759"/>
<protein>
    <submittedName>
        <fullName evidence="2">Uncharacterized protein</fullName>
    </submittedName>
</protein>
<evidence type="ECO:0000256" key="1">
    <source>
        <dbReference type="SAM" id="MobiDB-lite"/>
    </source>
</evidence>